<comment type="caution">
    <text evidence="1">The sequence shown here is derived from an EMBL/GenBank/DDBJ whole genome shotgun (WGS) entry which is preliminary data.</text>
</comment>
<name>A0ABV7ISQ2_9SPHN</name>
<reference evidence="2" key="1">
    <citation type="journal article" date="2019" name="Int. J. Syst. Evol. Microbiol.">
        <title>The Global Catalogue of Microorganisms (GCM) 10K type strain sequencing project: providing services to taxonomists for standard genome sequencing and annotation.</title>
        <authorList>
            <consortium name="The Broad Institute Genomics Platform"/>
            <consortium name="The Broad Institute Genome Sequencing Center for Infectious Disease"/>
            <person name="Wu L."/>
            <person name="Ma J."/>
        </authorList>
    </citation>
    <scope>NUCLEOTIDE SEQUENCE [LARGE SCALE GENOMIC DNA]</scope>
    <source>
        <strain evidence="2">KCTC 42984</strain>
    </source>
</reference>
<organism evidence="1 2">
    <name type="scientific">Novosphingobium bradum</name>
    <dbReference type="NCBI Taxonomy" id="1737444"/>
    <lineage>
        <taxon>Bacteria</taxon>
        <taxon>Pseudomonadati</taxon>
        <taxon>Pseudomonadota</taxon>
        <taxon>Alphaproteobacteria</taxon>
        <taxon>Sphingomonadales</taxon>
        <taxon>Sphingomonadaceae</taxon>
        <taxon>Novosphingobium</taxon>
    </lineage>
</organism>
<gene>
    <name evidence="1" type="ORF">ACFOD9_06800</name>
</gene>
<evidence type="ECO:0000313" key="1">
    <source>
        <dbReference type="EMBL" id="MFC3173953.1"/>
    </source>
</evidence>
<keyword evidence="2" id="KW-1185">Reference proteome</keyword>
<dbReference type="RefSeq" id="WP_379509333.1">
    <property type="nucleotide sequence ID" value="NZ_JBHRTQ010000007.1"/>
</dbReference>
<accession>A0ABV7ISQ2</accession>
<proteinExistence type="predicted"/>
<evidence type="ECO:0000313" key="2">
    <source>
        <dbReference type="Proteomes" id="UP001595604"/>
    </source>
</evidence>
<protein>
    <submittedName>
        <fullName evidence="1">Uncharacterized protein</fullName>
    </submittedName>
</protein>
<dbReference type="Proteomes" id="UP001595604">
    <property type="component" value="Unassembled WGS sequence"/>
</dbReference>
<dbReference type="EMBL" id="JBHRTQ010000007">
    <property type="protein sequence ID" value="MFC3173953.1"/>
    <property type="molecule type" value="Genomic_DNA"/>
</dbReference>
<sequence length="60" mass="6580">MTKITEDHMKILAALAAGLKEADRLNRQSELPDIVATFDAQCALNSLQEAGFRIVRAHDA</sequence>